<name>A0AAV0AJ16_PHAPC</name>
<keyword evidence="13" id="KW-1185">Reference proteome</keyword>
<organism evidence="12 13">
    <name type="scientific">Phakopsora pachyrhizi</name>
    <name type="common">Asian soybean rust disease fungus</name>
    <dbReference type="NCBI Taxonomy" id="170000"/>
    <lineage>
        <taxon>Eukaryota</taxon>
        <taxon>Fungi</taxon>
        <taxon>Dikarya</taxon>
        <taxon>Basidiomycota</taxon>
        <taxon>Pucciniomycotina</taxon>
        <taxon>Pucciniomycetes</taxon>
        <taxon>Pucciniales</taxon>
        <taxon>Phakopsoraceae</taxon>
        <taxon>Phakopsora</taxon>
    </lineage>
</organism>
<dbReference type="Pfam" id="PF01794">
    <property type="entry name" value="Ferric_reduct"/>
    <property type="match status" value="1"/>
</dbReference>
<dbReference type="Gene3D" id="3.40.50.80">
    <property type="entry name" value="Nucleotide-binding domain of ferredoxin-NADP reductase (FNR) module"/>
    <property type="match status" value="1"/>
</dbReference>
<dbReference type="EMBL" id="CALTRL010000529">
    <property type="protein sequence ID" value="CAH7668467.1"/>
    <property type="molecule type" value="Genomic_DNA"/>
</dbReference>
<keyword evidence="6 10" id="KW-1133">Transmembrane helix</keyword>
<dbReference type="Proteomes" id="UP001153365">
    <property type="component" value="Unassembled WGS sequence"/>
</dbReference>
<dbReference type="SFLD" id="SFLDG01168">
    <property type="entry name" value="Ferric_reductase_subgroup_(FRE"/>
    <property type="match status" value="1"/>
</dbReference>
<sequence length="499" mass="56863">MPFTFHHRINGLQSLFSIHPMVSAIFRWASYLQLKAFRKFIPALGPLLLIISFWIFSVAVCVLPRPFYRSPKFRDSALSLRAGWIATAMVPWAYATATKRNILVYISGVSYHRILTLHKSIPWICLFMSILHAFTKFIKVNRQKPWWHTVKTDPHFLSGLLALIALAWLCVMSLGQVRNRFYETFYFLHMLFAVVFLVWTYIHLNNASKAWQYIHPTTVIWSAAILWQFLVHANDHGWFKKIPRASVESLGPKAFRISISMPNKRTWGAGSYVYLRFLSIRPWESHPFTISSLPGTSVQEEHEESGQSGINQMVFLIRPQTGLTERLHNLLMASQGQLMCSCLVDGPYDGFMNKLRACDSVVLLAGGRGMVAIIPVAQALQRASGEIGISCCKNIKVVWSFKELSALTFFKFQLDEVKGFVSAYNTGNADLKTGFTTESFNYENDVSQQCLTPEDCFDKLERGRPNIQLIIEHAAKKFSGRLGILGKLNHCIMYLGLKF</sequence>
<dbReference type="InterPro" id="IPR013121">
    <property type="entry name" value="Fe_red_NAD-bd_6"/>
</dbReference>
<dbReference type="CDD" id="cd06186">
    <property type="entry name" value="NOX_Duox_like_FAD_NADP"/>
    <property type="match status" value="1"/>
</dbReference>
<evidence type="ECO:0000259" key="11">
    <source>
        <dbReference type="PROSITE" id="PS51384"/>
    </source>
</evidence>
<evidence type="ECO:0000313" key="13">
    <source>
        <dbReference type="Proteomes" id="UP001153365"/>
    </source>
</evidence>
<dbReference type="InterPro" id="IPR039261">
    <property type="entry name" value="FNR_nucleotide-bd"/>
</dbReference>
<keyword evidence="3" id="KW-0813">Transport</keyword>
<feature type="transmembrane region" description="Helical" evidence="10">
    <location>
        <begin position="41"/>
        <end position="65"/>
    </location>
</feature>
<dbReference type="GO" id="GO:0000293">
    <property type="term" value="F:ferric-chelate reductase activity"/>
    <property type="evidence" value="ECO:0007669"/>
    <property type="project" value="UniProtKB-ARBA"/>
</dbReference>
<evidence type="ECO:0000256" key="4">
    <source>
        <dbReference type="ARBA" id="ARBA00022692"/>
    </source>
</evidence>
<gene>
    <name evidence="12" type="ORF">PPACK8108_LOCUS2979</name>
</gene>
<feature type="transmembrane region" description="Helical" evidence="10">
    <location>
        <begin position="116"/>
        <end position="135"/>
    </location>
</feature>
<dbReference type="PANTHER" id="PTHR32361">
    <property type="entry name" value="FERRIC/CUPRIC REDUCTASE TRANSMEMBRANE COMPONENT"/>
    <property type="match status" value="1"/>
</dbReference>
<evidence type="ECO:0000256" key="5">
    <source>
        <dbReference type="ARBA" id="ARBA00022982"/>
    </source>
</evidence>
<evidence type="ECO:0000256" key="7">
    <source>
        <dbReference type="ARBA" id="ARBA00023002"/>
    </source>
</evidence>
<feature type="domain" description="FAD-binding FR-type" evidence="11">
    <location>
        <begin position="237"/>
        <end position="354"/>
    </location>
</feature>
<dbReference type="InterPro" id="IPR051410">
    <property type="entry name" value="Ferric/Cupric_Reductase"/>
</dbReference>
<keyword evidence="4 10" id="KW-0812">Transmembrane</keyword>
<evidence type="ECO:0000256" key="2">
    <source>
        <dbReference type="ARBA" id="ARBA00006278"/>
    </source>
</evidence>
<comment type="similarity">
    <text evidence="2">Belongs to the ferric reductase (FRE) family.</text>
</comment>
<dbReference type="SFLD" id="SFLDS00052">
    <property type="entry name" value="Ferric_Reductase_Domain"/>
    <property type="match status" value="1"/>
</dbReference>
<dbReference type="Pfam" id="PF08022">
    <property type="entry name" value="FAD_binding_8"/>
    <property type="match status" value="1"/>
</dbReference>
<dbReference type="GO" id="GO:0015677">
    <property type="term" value="P:copper ion import"/>
    <property type="evidence" value="ECO:0007669"/>
    <property type="project" value="TreeGrafter"/>
</dbReference>
<accession>A0AAV0AJ16</accession>
<dbReference type="GO" id="GO:0006879">
    <property type="term" value="P:intracellular iron ion homeostasis"/>
    <property type="evidence" value="ECO:0007669"/>
    <property type="project" value="TreeGrafter"/>
</dbReference>
<dbReference type="InterPro" id="IPR013130">
    <property type="entry name" value="Fe3_Rdtase_TM_dom"/>
</dbReference>
<evidence type="ECO:0000256" key="10">
    <source>
        <dbReference type="SAM" id="Phobius"/>
    </source>
</evidence>
<evidence type="ECO:0000256" key="8">
    <source>
        <dbReference type="ARBA" id="ARBA00023065"/>
    </source>
</evidence>
<reference evidence="12" key="1">
    <citation type="submission" date="2022-06" db="EMBL/GenBank/DDBJ databases">
        <authorList>
            <consortium name="SYNGENTA / RWTH Aachen University"/>
        </authorList>
    </citation>
    <scope>NUCLEOTIDE SEQUENCE</scope>
</reference>
<dbReference type="InterPro" id="IPR017927">
    <property type="entry name" value="FAD-bd_FR_type"/>
</dbReference>
<feature type="transmembrane region" description="Helical" evidence="10">
    <location>
        <begin position="12"/>
        <end position="29"/>
    </location>
</feature>
<evidence type="ECO:0000256" key="6">
    <source>
        <dbReference type="ARBA" id="ARBA00022989"/>
    </source>
</evidence>
<feature type="transmembrane region" description="Helical" evidence="10">
    <location>
        <begin position="186"/>
        <end position="204"/>
    </location>
</feature>
<evidence type="ECO:0000256" key="1">
    <source>
        <dbReference type="ARBA" id="ARBA00004141"/>
    </source>
</evidence>
<dbReference type="GO" id="GO:0006826">
    <property type="term" value="P:iron ion transport"/>
    <property type="evidence" value="ECO:0007669"/>
    <property type="project" value="TreeGrafter"/>
</dbReference>
<dbReference type="Pfam" id="PF08030">
    <property type="entry name" value="NAD_binding_6"/>
    <property type="match status" value="1"/>
</dbReference>
<dbReference type="PANTHER" id="PTHR32361:SF23">
    <property type="entry name" value="FERRIC-CHELATE REDUCTASE"/>
    <property type="match status" value="1"/>
</dbReference>
<feature type="transmembrane region" description="Helical" evidence="10">
    <location>
        <begin position="77"/>
        <end position="95"/>
    </location>
</feature>
<comment type="subcellular location">
    <subcellularLocation>
        <location evidence="1">Membrane</location>
        <topology evidence="1">Multi-pass membrane protein</topology>
    </subcellularLocation>
</comment>
<dbReference type="PROSITE" id="PS51384">
    <property type="entry name" value="FAD_FR"/>
    <property type="match status" value="1"/>
</dbReference>
<feature type="transmembrane region" description="Helical" evidence="10">
    <location>
        <begin position="210"/>
        <end position="231"/>
    </location>
</feature>
<comment type="caution">
    <text evidence="12">The sequence shown here is derived from an EMBL/GenBank/DDBJ whole genome shotgun (WGS) entry which is preliminary data.</text>
</comment>
<proteinExistence type="inferred from homology"/>
<keyword evidence="7" id="KW-0560">Oxidoreductase</keyword>
<dbReference type="InterPro" id="IPR013112">
    <property type="entry name" value="FAD-bd_8"/>
</dbReference>
<dbReference type="GO" id="GO:0005886">
    <property type="term" value="C:plasma membrane"/>
    <property type="evidence" value="ECO:0007669"/>
    <property type="project" value="TreeGrafter"/>
</dbReference>
<keyword evidence="5" id="KW-0249">Electron transport</keyword>
<evidence type="ECO:0000313" key="12">
    <source>
        <dbReference type="EMBL" id="CAH7668467.1"/>
    </source>
</evidence>
<protein>
    <submittedName>
        <fullName evidence="12">Expressed protein</fullName>
    </submittedName>
</protein>
<evidence type="ECO:0000256" key="9">
    <source>
        <dbReference type="ARBA" id="ARBA00023136"/>
    </source>
</evidence>
<feature type="transmembrane region" description="Helical" evidence="10">
    <location>
        <begin position="155"/>
        <end position="174"/>
    </location>
</feature>
<evidence type="ECO:0000256" key="3">
    <source>
        <dbReference type="ARBA" id="ARBA00022448"/>
    </source>
</evidence>
<keyword evidence="9 10" id="KW-0472">Membrane</keyword>
<dbReference type="AlphaFoldDB" id="A0AAV0AJ16"/>
<keyword evidence="8" id="KW-0406">Ion transport</keyword>